<organism evidence="14 15">
    <name type="scientific">Thalassotalea loyana</name>
    <dbReference type="NCBI Taxonomy" id="280483"/>
    <lineage>
        <taxon>Bacteria</taxon>
        <taxon>Pseudomonadati</taxon>
        <taxon>Pseudomonadota</taxon>
        <taxon>Gammaproteobacteria</taxon>
        <taxon>Alteromonadales</taxon>
        <taxon>Colwelliaceae</taxon>
        <taxon>Thalassotalea</taxon>
    </lineage>
</organism>
<evidence type="ECO:0000256" key="2">
    <source>
        <dbReference type="ARBA" id="ARBA00022475"/>
    </source>
</evidence>
<keyword evidence="5 11" id="KW-0812">Transmembrane</keyword>
<dbReference type="PROSITE" id="PS50885">
    <property type="entry name" value="HAMP"/>
    <property type="match status" value="1"/>
</dbReference>
<evidence type="ECO:0000256" key="6">
    <source>
        <dbReference type="ARBA" id="ARBA00022989"/>
    </source>
</evidence>
<evidence type="ECO:0000256" key="4">
    <source>
        <dbReference type="ARBA" id="ARBA00022500"/>
    </source>
</evidence>
<dbReference type="Pfam" id="PF00015">
    <property type="entry name" value="MCPsignal"/>
    <property type="match status" value="1"/>
</dbReference>
<dbReference type="SUPFAM" id="SSF58104">
    <property type="entry name" value="Methyl-accepting chemotaxis protein (MCP) signaling domain"/>
    <property type="match status" value="1"/>
</dbReference>
<accession>A0ABQ6HA21</accession>
<keyword evidence="3" id="KW-0488">Methylation</keyword>
<dbReference type="Pfam" id="PF00672">
    <property type="entry name" value="HAMP"/>
    <property type="match status" value="1"/>
</dbReference>
<dbReference type="Proteomes" id="UP001157134">
    <property type="component" value="Unassembled WGS sequence"/>
</dbReference>
<reference evidence="14 15" key="1">
    <citation type="submission" date="2023-03" db="EMBL/GenBank/DDBJ databases">
        <title>Thalassotalea loyana LMG 22536T draft genome sequence.</title>
        <authorList>
            <person name="Sawabe T."/>
        </authorList>
    </citation>
    <scope>NUCLEOTIDE SEQUENCE [LARGE SCALE GENOMIC DNA]</scope>
    <source>
        <strain evidence="14 15">LMG 22536</strain>
    </source>
</reference>
<keyword evidence="15" id="KW-1185">Reference proteome</keyword>
<dbReference type="CDD" id="cd12912">
    <property type="entry name" value="PDC2_MCP_like"/>
    <property type="match status" value="1"/>
</dbReference>
<comment type="subcellular location">
    <subcellularLocation>
        <location evidence="1">Cell membrane</location>
        <topology evidence="1">Multi-pass membrane protein</topology>
    </subcellularLocation>
</comment>
<dbReference type="PRINTS" id="PR00260">
    <property type="entry name" value="CHEMTRNSDUCR"/>
</dbReference>
<dbReference type="SMART" id="SM00304">
    <property type="entry name" value="HAMP"/>
    <property type="match status" value="2"/>
</dbReference>
<dbReference type="SMART" id="SM00283">
    <property type="entry name" value="MA"/>
    <property type="match status" value="1"/>
</dbReference>
<evidence type="ECO:0000256" key="3">
    <source>
        <dbReference type="ARBA" id="ARBA00022481"/>
    </source>
</evidence>
<keyword evidence="6 11" id="KW-1133">Transmembrane helix</keyword>
<dbReference type="Gene3D" id="1.10.287.950">
    <property type="entry name" value="Methyl-accepting chemotaxis protein"/>
    <property type="match status" value="1"/>
</dbReference>
<evidence type="ECO:0000313" key="14">
    <source>
        <dbReference type="EMBL" id="GLX84963.1"/>
    </source>
</evidence>
<proteinExistence type="inferred from homology"/>
<dbReference type="CDD" id="cd06225">
    <property type="entry name" value="HAMP"/>
    <property type="match status" value="1"/>
</dbReference>
<dbReference type="InterPro" id="IPR004089">
    <property type="entry name" value="MCPsignal_dom"/>
</dbReference>
<keyword evidence="4" id="KW-0145">Chemotaxis</keyword>
<dbReference type="RefSeq" id="WP_284296656.1">
    <property type="nucleotide sequence ID" value="NZ_BSSV01000002.1"/>
</dbReference>
<name>A0ABQ6HA21_9GAMM</name>
<protein>
    <submittedName>
        <fullName evidence="14">Energy taxis-modulating methyl-accepting chemotaxis protein with Cache_1 sensory domain</fullName>
    </submittedName>
</protein>
<dbReference type="InterPro" id="IPR003660">
    <property type="entry name" value="HAMP_dom"/>
</dbReference>
<evidence type="ECO:0000259" key="12">
    <source>
        <dbReference type="PROSITE" id="PS50111"/>
    </source>
</evidence>
<keyword evidence="7 11" id="KW-0472">Membrane</keyword>
<feature type="domain" description="HAMP" evidence="13">
    <location>
        <begin position="304"/>
        <end position="358"/>
    </location>
</feature>
<dbReference type="PANTHER" id="PTHR32089:SF39">
    <property type="entry name" value="METHYL-ACCEPTING CHEMOTAXIS PROTEIN HLYB"/>
    <property type="match status" value="1"/>
</dbReference>
<gene>
    <name evidence="14" type="ORF">tloyanaT_12150</name>
</gene>
<evidence type="ECO:0000256" key="5">
    <source>
        <dbReference type="ARBA" id="ARBA00022692"/>
    </source>
</evidence>
<dbReference type="PROSITE" id="PS50111">
    <property type="entry name" value="CHEMOTAXIS_TRANSDUC_2"/>
    <property type="match status" value="1"/>
</dbReference>
<evidence type="ECO:0000256" key="9">
    <source>
        <dbReference type="ARBA" id="ARBA00029447"/>
    </source>
</evidence>
<keyword evidence="2" id="KW-1003">Cell membrane</keyword>
<feature type="transmembrane region" description="Helical" evidence="11">
    <location>
        <begin position="284"/>
        <end position="303"/>
    </location>
</feature>
<dbReference type="InterPro" id="IPR004090">
    <property type="entry name" value="Chemotax_Me-accpt_rcpt"/>
</dbReference>
<dbReference type="PANTHER" id="PTHR32089">
    <property type="entry name" value="METHYL-ACCEPTING CHEMOTAXIS PROTEIN MCPB"/>
    <property type="match status" value="1"/>
</dbReference>
<evidence type="ECO:0000259" key="13">
    <source>
        <dbReference type="PROSITE" id="PS50885"/>
    </source>
</evidence>
<evidence type="ECO:0000256" key="7">
    <source>
        <dbReference type="ARBA" id="ARBA00023136"/>
    </source>
</evidence>
<evidence type="ECO:0000256" key="11">
    <source>
        <dbReference type="SAM" id="Phobius"/>
    </source>
</evidence>
<keyword evidence="8 10" id="KW-0807">Transducer</keyword>
<dbReference type="Gene3D" id="3.30.450.20">
    <property type="entry name" value="PAS domain"/>
    <property type="match status" value="1"/>
</dbReference>
<evidence type="ECO:0000256" key="1">
    <source>
        <dbReference type="ARBA" id="ARBA00004651"/>
    </source>
</evidence>
<evidence type="ECO:0000313" key="15">
    <source>
        <dbReference type="Proteomes" id="UP001157134"/>
    </source>
</evidence>
<dbReference type="EMBL" id="BSSV01000002">
    <property type="protein sequence ID" value="GLX84963.1"/>
    <property type="molecule type" value="Genomic_DNA"/>
</dbReference>
<comment type="similarity">
    <text evidence="9">Belongs to the methyl-accepting chemotaxis (MCP) protein family.</text>
</comment>
<feature type="domain" description="Methyl-accepting transducer" evidence="12">
    <location>
        <begin position="363"/>
        <end position="599"/>
    </location>
</feature>
<evidence type="ECO:0000256" key="10">
    <source>
        <dbReference type="PROSITE-ProRule" id="PRU00284"/>
    </source>
</evidence>
<evidence type="ECO:0000256" key="8">
    <source>
        <dbReference type="ARBA" id="ARBA00023224"/>
    </source>
</evidence>
<comment type="caution">
    <text evidence="14">The sequence shown here is derived from an EMBL/GenBank/DDBJ whole genome shotgun (WGS) entry which is preliminary data.</text>
</comment>
<sequence length="636" mass="69087">MTNLSIKNKIFVSLISLVLVTALLVGAFSQLTARSVIEDRMLNNEIPSTIQNIGAQVNTEIGEMSAIAKHIATDNFILDWNANGRSKQGEQLLIRKLQKTAQDFDLSAASFADRPSAMYWNQDGFLRKLNNDNIDGWFYAYRDSGLETSASLYHYPDSAKIDVFINYQQVNGAGLSGIAKSFEDMASSLASFKIEETGFVYLVDGQGTIQLHKNKSLVGKSINDIYPVNTQSLLRQSNYNLSEALLEDGLVVASSHVPSANWYVIAEVPRAEIFHAIDQSRTQIMISVFIIVLIAAFIAFFITKSITLPIARLANMFKEMGEGQADISYRLPESGQEEMVAVAKGYNQFVSKLEAVFVNIAQNSQRLREIAIKLNTDAHTSISGSIANDENTQHISTALSQIGETVSEIAENALQASDIANNIQANESNVQQVIEQTGTDIAALAEKINDISAVIESLTANTETIGTALGVIETISAQTNLLALNAAIEAARAGEHGRGFSVVADEVRNLAAQTANSTTEIQAIMETLQTSSASVASEITGIIEQSKNTSDSIDQARQNLAMSVELTHKITDTSHVVATATEQQSITLTDINSNMEGMTSTAVENREMVQHIADEAETLKELSQDLDGLIAQFSKK</sequence>